<keyword evidence="1" id="KW-0472">Membrane</keyword>
<gene>
    <name evidence="3" type="ORF">HNP68_000693</name>
</gene>
<keyword evidence="1" id="KW-0812">Transmembrane</keyword>
<evidence type="ECO:0000256" key="1">
    <source>
        <dbReference type="SAM" id="Phobius"/>
    </source>
</evidence>
<keyword evidence="4" id="KW-1185">Reference proteome</keyword>
<dbReference type="InterPro" id="IPR017853">
    <property type="entry name" value="GH"/>
</dbReference>
<comment type="caution">
    <text evidence="3">The sequence shown here is derived from an EMBL/GenBank/DDBJ whole genome shotgun (WGS) entry which is preliminary data.</text>
</comment>
<name>A0ABR6P9Z2_9SPIR</name>
<keyword evidence="1" id="KW-1133">Transmembrane helix</keyword>
<dbReference type="EMBL" id="JACHFG010000002">
    <property type="protein sequence ID" value="MBB6043080.1"/>
    <property type="molecule type" value="Genomic_DNA"/>
</dbReference>
<protein>
    <recommendedName>
        <fullName evidence="2">DUF4015 domain-containing protein</fullName>
    </recommendedName>
</protein>
<feature type="transmembrane region" description="Helical" evidence="1">
    <location>
        <begin position="14"/>
        <end position="34"/>
    </location>
</feature>
<feature type="domain" description="DUF4015" evidence="2">
    <location>
        <begin position="285"/>
        <end position="608"/>
    </location>
</feature>
<organism evidence="3 4">
    <name type="scientific">Borreliella yangtzensis</name>
    <dbReference type="NCBI Taxonomy" id="683292"/>
    <lineage>
        <taxon>Bacteria</taxon>
        <taxon>Pseudomonadati</taxon>
        <taxon>Spirochaetota</taxon>
        <taxon>Spirochaetia</taxon>
        <taxon>Spirochaetales</taxon>
        <taxon>Borreliaceae</taxon>
        <taxon>Borreliella</taxon>
    </lineage>
</organism>
<accession>A0ABR6P9Z2</accession>
<dbReference type="Proteomes" id="UP000555838">
    <property type="component" value="Unassembled WGS sequence"/>
</dbReference>
<evidence type="ECO:0000259" key="2">
    <source>
        <dbReference type="Pfam" id="PF13200"/>
    </source>
</evidence>
<dbReference type="SUPFAM" id="SSF110296">
    <property type="entry name" value="Oligoxyloglucan reducing end-specific cellobiohydrolase"/>
    <property type="match status" value="1"/>
</dbReference>
<dbReference type="Gene3D" id="3.20.20.80">
    <property type="entry name" value="Glycosidases"/>
    <property type="match status" value="1"/>
</dbReference>
<evidence type="ECO:0000313" key="4">
    <source>
        <dbReference type="Proteomes" id="UP000555838"/>
    </source>
</evidence>
<dbReference type="InterPro" id="IPR025275">
    <property type="entry name" value="DUF4015"/>
</dbReference>
<proteinExistence type="predicted"/>
<sequence>MICKYHVLMYMKIFIYWIVIFSFFVFKVFSTYALTDEEFFKKYSLFFVHKGFLSKNINGKITKVQVNGIDTRWVYPFHKPTPSRITSIYEDVYSSNSLLTTSNSLYVSYDYSKNFRKLVGINKFNSSAYITSSAFSKGDYKRIAIGTAIHGIYLSVNGAVSFKNLNSLIPQIYLGAGYYDIISAVEFSKEDINNLYFSSGVYGDIFLISQKSGFIKKIAFPFKKQIIRILDLSSKNVEKILVRTYDNHFYSYFNGQWIFIGKLSLQDQDFFEKSQRMQLAKNKGSIYLTAYTLRNNREVDQRFKFIKDSGMNAVVIDFKDDNGNLTYSSKLSLPNKLRAAKDLIDVSYILKKARELGIYVIARCVVFKDAKLYHYNNFKHALWNKRTNKPWAHFIKNVDSKGLVKYVQVEHWVDIFSTATWEYNISIAKEIQSFGVNEIQFDYIRFPSDGPVSLATSKINKYEMQPVDALESFLIMAREQLHIPISVDIYGYNGWFPTNSIGQNIAMLSDYVDVISPMFYPSHYTNDFLSSNSYYTKRAYRIYKEGSDRAFMFSLDGVVIRPYVQAFLLGKEKFVDDEIYLKYLKFQLKGVKESLSSGFSLWNASNVYYMVKGSLKEYLDFF</sequence>
<dbReference type="SUPFAM" id="SSF51445">
    <property type="entry name" value="(Trans)glycosidases"/>
    <property type="match status" value="1"/>
</dbReference>
<dbReference type="Pfam" id="PF13200">
    <property type="entry name" value="DUF4015"/>
    <property type="match status" value="1"/>
</dbReference>
<evidence type="ECO:0000313" key="3">
    <source>
        <dbReference type="EMBL" id="MBB6043080.1"/>
    </source>
</evidence>
<reference evidence="3 4" key="1">
    <citation type="submission" date="2020-08" db="EMBL/GenBank/DDBJ databases">
        <title>Genomic Encyclopedia of Type Strains, Phase IV (KMG-IV): sequencing the most valuable type-strain genomes for metagenomic binning, comparative biology and taxonomic classification.</title>
        <authorList>
            <person name="Goeker M."/>
        </authorList>
    </citation>
    <scope>NUCLEOTIDE SEQUENCE [LARGE SCALE GENOMIC DNA]</scope>
    <source>
        <strain evidence="3 4">DSM 24625</strain>
    </source>
</reference>